<protein>
    <submittedName>
        <fullName evidence="15">TonB-dependent receptor</fullName>
    </submittedName>
</protein>
<reference evidence="15 16" key="1">
    <citation type="submission" date="2012-09" db="EMBL/GenBank/DDBJ databases">
        <title>Draft Genome Sequences of 6 Strains from Genus Thauera.</title>
        <authorList>
            <person name="Liu B."/>
            <person name="Shapleigh J.P."/>
            <person name="Frostegard A.H."/>
        </authorList>
    </citation>
    <scope>NUCLEOTIDE SEQUENCE [LARGE SCALE GENOMIC DNA]</scope>
    <source>
        <strain evidence="16">47Lol / DSM 12138</strain>
    </source>
</reference>
<dbReference type="GO" id="GO:0009279">
    <property type="term" value="C:cell outer membrane"/>
    <property type="evidence" value="ECO:0007669"/>
    <property type="project" value="UniProtKB-SubCell"/>
</dbReference>
<dbReference type="OrthoDB" id="183532at2"/>
<evidence type="ECO:0000313" key="15">
    <source>
        <dbReference type="EMBL" id="ENO89433.1"/>
    </source>
</evidence>
<keyword evidence="12" id="KW-0732">Signal</keyword>
<dbReference type="PANTHER" id="PTHR47234:SF3">
    <property type="entry name" value="SECRETIN_TONB SHORT N-TERMINAL DOMAIN-CONTAINING PROTEIN"/>
    <property type="match status" value="1"/>
</dbReference>
<evidence type="ECO:0000256" key="12">
    <source>
        <dbReference type="SAM" id="SignalP"/>
    </source>
</evidence>
<keyword evidence="4 10" id="KW-1134">Transmembrane beta strand</keyword>
<organism evidence="15 16">
    <name type="scientific">Thauera linaloolentis (strain DSM 12138 / JCM 21573 / CCUG 41526 / CIP 105981 / IAM 15112 / NBRC 102519 / 47Lol)</name>
    <dbReference type="NCBI Taxonomy" id="1123367"/>
    <lineage>
        <taxon>Bacteria</taxon>
        <taxon>Pseudomonadati</taxon>
        <taxon>Pseudomonadota</taxon>
        <taxon>Betaproteobacteria</taxon>
        <taxon>Rhodocyclales</taxon>
        <taxon>Zoogloeaceae</taxon>
        <taxon>Thauera</taxon>
    </lineage>
</organism>
<name>N6Z4U6_THAL4</name>
<evidence type="ECO:0000256" key="1">
    <source>
        <dbReference type="ARBA" id="ARBA00004571"/>
    </source>
</evidence>
<keyword evidence="3 10" id="KW-0813">Transport</keyword>
<dbReference type="AlphaFoldDB" id="N6Z4U6"/>
<dbReference type="InterPro" id="IPR012910">
    <property type="entry name" value="Plug_dom"/>
</dbReference>
<evidence type="ECO:0000256" key="9">
    <source>
        <dbReference type="ARBA" id="ARBA00023237"/>
    </source>
</evidence>
<feature type="domain" description="TonB-dependent receptor-like beta-barrel" evidence="13">
    <location>
        <begin position="299"/>
        <end position="795"/>
    </location>
</feature>
<dbReference type="InterPro" id="IPR037066">
    <property type="entry name" value="Plug_dom_sf"/>
</dbReference>
<sequence length="837" mass="90092">MRSTPTRNPRRHRPLLGAATLLSTTIAAIHAPAHAQSTSIGNVQDVVVTTGVRGDQRTVADSPAPIEVINSDQLLRTGRAELGEAISRLLPSFNFSTNQAGVNSPVRAVSNRGLGPSYTLVLVNGKRRHNGSLLANGTGDTSGANPVDLDMIPLSAVSHIEVLKDSAAAQYGSDAVAGVINVVLKNTDHGGHVGLTYGSLYDGDGDIETYKLEGDIGFALGQDGGFLHLSADARQRGMAWWNFPATNGIAYAPGSNPKNATWNRDGAHNGDPEIEAYNLSYNAELPIGGDLTLYSFGTLGQRDTRSGNNLRRPNSLANINQIFPDGYYAINNAEEVDYQFVAGAKGLASGWHWDLSTSYARNRAKQFSELSLNPSLGPDSPTRFDDLATYQFEQWVTNADFTRALDFGTRKPVQLSWGLEHRHERFTTEAGDPLGYLNGGYIFRPGDQPGDPNVGQPAAVGAQAGVALSPADEADVTRRVFAGYADIGFYPTEQWFVDLAVRAEHYSDSTGNTLGGKINSRYDFNPVFAIRGTVGTGFRAPSLPQIGYSQTDNRTNINATGVVVPSLSKLLLNDSSLARALGAEDLDPERSTNIGLGFVLTPSRDVNITVDAYQVEVKDRIARSGYLYGPALAPLLQAHGLTGTEWVNYFANAVDTRSRGVDIVGDVTTDHGKYGVVRWNAAFNWNETEITKIKSSPGQLTGLGANPGGNLVWFGRAAQSSLTVEKPKTKLILSARWLIDAFDVTLQTTRHGAYKWQLSENPAQDSSYGAKWITDLDVTYAFQNGFKVSVGANNLFDVRPDKNGPGDANGGTAFFLYGPSPFAPSGGFYYLKAAYDF</sequence>
<keyword evidence="6 11" id="KW-0798">TonB box</keyword>
<keyword evidence="9 10" id="KW-0998">Cell outer membrane</keyword>
<dbReference type="Proteomes" id="UP000013232">
    <property type="component" value="Unassembled WGS sequence"/>
</dbReference>
<dbReference type="Gene3D" id="2.170.130.10">
    <property type="entry name" value="TonB-dependent receptor, plug domain"/>
    <property type="match status" value="1"/>
</dbReference>
<evidence type="ECO:0000259" key="14">
    <source>
        <dbReference type="Pfam" id="PF07715"/>
    </source>
</evidence>
<evidence type="ECO:0000256" key="2">
    <source>
        <dbReference type="ARBA" id="ARBA00009810"/>
    </source>
</evidence>
<evidence type="ECO:0000256" key="8">
    <source>
        <dbReference type="ARBA" id="ARBA00023170"/>
    </source>
</evidence>
<dbReference type="Pfam" id="PF07715">
    <property type="entry name" value="Plug"/>
    <property type="match status" value="1"/>
</dbReference>
<dbReference type="PROSITE" id="PS52016">
    <property type="entry name" value="TONB_DEPENDENT_REC_3"/>
    <property type="match status" value="1"/>
</dbReference>
<dbReference type="SUPFAM" id="SSF56935">
    <property type="entry name" value="Porins"/>
    <property type="match status" value="1"/>
</dbReference>
<keyword evidence="5 10" id="KW-0812">Transmembrane</keyword>
<evidence type="ECO:0000259" key="13">
    <source>
        <dbReference type="Pfam" id="PF00593"/>
    </source>
</evidence>
<feature type="signal peptide" evidence="12">
    <location>
        <begin position="1"/>
        <end position="35"/>
    </location>
</feature>
<dbReference type="STRING" id="1123367.GCA_000621305_02994"/>
<evidence type="ECO:0000313" key="16">
    <source>
        <dbReference type="Proteomes" id="UP000013232"/>
    </source>
</evidence>
<evidence type="ECO:0000256" key="5">
    <source>
        <dbReference type="ARBA" id="ARBA00022692"/>
    </source>
</evidence>
<dbReference type="PANTHER" id="PTHR47234">
    <property type="match status" value="1"/>
</dbReference>
<comment type="similarity">
    <text evidence="2 10 11">Belongs to the TonB-dependent receptor family.</text>
</comment>
<accession>N6Z4U6</accession>
<comment type="caution">
    <text evidence="15">The sequence shown here is derived from an EMBL/GenBank/DDBJ whole genome shotgun (WGS) entry which is preliminary data.</text>
</comment>
<dbReference type="Pfam" id="PF00593">
    <property type="entry name" value="TonB_dep_Rec_b-barrel"/>
    <property type="match status" value="1"/>
</dbReference>
<keyword evidence="16" id="KW-1185">Reference proteome</keyword>
<dbReference type="eggNOG" id="COG4771">
    <property type="taxonomic scope" value="Bacteria"/>
</dbReference>
<evidence type="ECO:0000256" key="6">
    <source>
        <dbReference type="ARBA" id="ARBA00023077"/>
    </source>
</evidence>
<evidence type="ECO:0000256" key="11">
    <source>
        <dbReference type="RuleBase" id="RU003357"/>
    </source>
</evidence>
<dbReference type="InterPro" id="IPR039426">
    <property type="entry name" value="TonB-dep_rcpt-like"/>
</dbReference>
<dbReference type="Gene3D" id="2.40.170.20">
    <property type="entry name" value="TonB-dependent receptor, beta-barrel domain"/>
    <property type="match status" value="1"/>
</dbReference>
<proteinExistence type="inferred from homology"/>
<dbReference type="InterPro" id="IPR000531">
    <property type="entry name" value="Beta-barrel_TonB"/>
</dbReference>
<evidence type="ECO:0000256" key="10">
    <source>
        <dbReference type="PROSITE-ProRule" id="PRU01360"/>
    </source>
</evidence>
<keyword evidence="8 15" id="KW-0675">Receptor</keyword>
<evidence type="ECO:0000256" key="3">
    <source>
        <dbReference type="ARBA" id="ARBA00022448"/>
    </source>
</evidence>
<evidence type="ECO:0000256" key="7">
    <source>
        <dbReference type="ARBA" id="ARBA00023136"/>
    </source>
</evidence>
<feature type="domain" description="TonB-dependent receptor plug" evidence="14">
    <location>
        <begin position="59"/>
        <end position="179"/>
    </location>
</feature>
<dbReference type="InterPro" id="IPR036942">
    <property type="entry name" value="Beta-barrel_TonB_sf"/>
</dbReference>
<dbReference type="RefSeq" id="WP_004335443.1">
    <property type="nucleotide sequence ID" value="NZ_AMXE01000014.1"/>
</dbReference>
<evidence type="ECO:0000256" key="4">
    <source>
        <dbReference type="ARBA" id="ARBA00022452"/>
    </source>
</evidence>
<feature type="chain" id="PRO_5004128953" evidence="12">
    <location>
        <begin position="36"/>
        <end position="837"/>
    </location>
</feature>
<keyword evidence="7 10" id="KW-0472">Membrane</keyword>
<gene>
    <name evidence="15" type="ORF">C666_05920</name>
</gene>
<dbReference type="CDD" id="cd01347">
    <property type="entry name" value="ligand_gated_channel"/>
    <property type="match status" value="1"/>
</dbReference>
<dbReference type="EMBL" id="AMXE01000014">
    <property type="protein sequence ID" value="ENO89433.1"/>
    <property type="molecule type" value="Genomic_DNA"/>
</dbReference>
<comment type="subcellular location">
    <subcellularLocation>
        <location evidence="1 10">Cell outer membrane</location>
        <topology evidence="1 10">Multi-pass membrane protein</topology>
    </subcellularLocation>
</comment>